<dbReference type="GeneID" id="6068812"/>
<reference evidence="1 2" key="1">
    <citation type="journal article" date="2008" name="Nature">
        <title>The genome of Laccaria bicolor provides insights into mycorrhizal symbiosis.</title>
        <authorList>
            <person name="Martin F."/>
            <person name="Aerts A."/>
            <person name="Ahren D."/>
            <person name="Brun A."/>
            <person name="Danchin E.G.J."/>
            <person name="Duchaussoy F."/>
            <person name="Gibon J."/>
            <person name="Kohler A."/>
            <person name="Lindquist E."/>
            <person name="Pereda V."/>
            <person name="Salamov A."/>
            <person name="Shapiro H.J."/>
            <person name="Wuyts J."/>
            <person name="Blaudez D."/>
            <person name="Buee M."/>
            <person name="Brokstein P."/>
            <person name="Canbaeck B."/>
            <person name="Cohen D."/>
            <person name="Courty P.E."/>
            <person name="Coutinho P.M."/>
            <person name="Delaruelle C."/>
            <person name="Detter J.C."/>
            <person name="Deveau A."/>
            <person name="DiFazio S."/>
            <person name="Duplessis S."/>
            <person name="Fraissinet-Tachet L."/>
            <person name="Lucic E."/>
            <person name="Frey-Klett P."/>
            <person name="Fourrey C."/>
            <person name="Feussner I."/>
            <person name="Gay G."/>
            <person name="Grimwood J."/>
            <person name="Hoegger P.J."/>
            <person name="Jain P."/>
            <person name="Kilaru S."/>
            <person name="Labbe J."/>
            <person name="Lin Y.C."/>
            <person name="Legue V."/>
            <person name="Le Tacon F."/>
            <person name="Marmeisse R."/>
            <person name="Melayah D."/>
            <person name="Montanini B."/>
            <person name="Muratet M."/>
            <person name="Nehls U."/>
            <person name="Niculita-Hirzel H."/>
            <person name="Oudot-Le Secq M.P."/>
            <person name="Peter M."/>
            <person name="Quesneville H."/>
            <person name="Rajashekar B."/>
            <person name="Reich M."/>
            <person name="Rouhier N."/>
            <person name="Schmutz J."/>
            <person name="Yin T."/>
            <person name="Chalot M."/>
            <person name="Henrissat B."/>
            <person name="Kuees U."/>
            <person name="Lucas S."/>
            <person name="Van de Peer Y."/>
            <person name="Podila G.K."/>
            <person name="Polle A."/>
            <person name="Pukkila P.J."/>
            <person name="Richardson P.M."/>
            <person name="Rouze P."/>
            <person name="Sanders I.R."/>
            <person name="Stajich J.E."/>
            <person name="Tunlid A."/>
            <person name="Tuskan G."/>
            <person name="Grigoriev I.V."/>
        </authorList>
    </citation>
    <scope>NUCLEOTIDE SEQUENCE [LARGE SCALE GENOMIC DNA]</scope>
    <source>
        <strain evidence="2">S238N-H82 / ATCC MYA-4686</strain>
    </source>
</reference>
<dbReference type="EMBL" id="DS547091">
    <property type="protein sequence ID" value="EDR16121.1"/>
    <property type="molecule type" value="Genomic_DNA"/>
</dbReference>
<dbReference type="Proteomes" id="UP000001194">
    <property type="component" value="Unassembled WGS sequence"/>
</dbReference>
<evidence type="ECO:0000313" key="2">
    <source>
        <dbReference type="Proteomes" id="UP000001194"/>
    </source>
</evidence>
<dbReference type="OrthoDB" id="2606310at2759"/>
<dbReference type="AlphaFoldDB" id="B0CPM7"/>
<dbReference type="RefSeq" id="XP_001874329.1">
    <property type="nucleotide sequence ID" value="XM_001874294.1"/>
</dbReference>
<proteinExistence type="predicted"/>
<gene>
    <name evidence="1" type="ORF">LACBIDRAFT_321336</name>
</gene>
<organism evidence="2">
    <name type="scientific">Laccaria bicolor (strain S238N-H82 / ATCC MYA-4686)</name>
    <name type="common">Bicoloured deceiver</name>
    <name type="synonym">Laccaria laccata var. bicolor</name>
    <dbReference type="NCBI Taxonomy" id="486041"/>
    <lineage>
        <taxon>Eukaryota</taxon>
        <taxon>Fungi</taxon>
        <taxon>Dikarya</taxon>
        <taxon>Basidiomycota</taxon>
        <taxon>Agaricomycotina</taxon>
        <taxon>Agaricomycetes</taxon>
        <taxon>Agaricomycetidae</taxon>
        <taxon>Agaricales</taxon>
        <taxon>Agaricineae</taxon>
        <taxon>Hydnangiaceae</taxon>
        <taxon>Laccaria</taxon>
    </lineage>
</organism>
<sequence length="332" mass="37890">MDLYLLDTLVFNKIHSQPCMYLQMLWYIAYLRFWQTKVIHGWEEFFIWVYQGPVKDCTIFAKAQVNPKSTHIWTQLMDSDLSLVLQQGYGHPRQQCRASQLPLAAQEFHATSLASVSYPVRQVMIPFSLHTVVLHPTSNIHAFINTLRLQDEYSQVSDNTQMSEYCGAYWNLHILMPHLPLRALLLCQRCSPMVSDAAPWSAMQPHGQRCSPMVICSPPSFAAAPHTSPSAVLRPTLTLRIWSSCPFVALLTLHTTCPRHYASNHFNINPATMLTSSARDLFTFGDDSVPVCTTDGDHKLKHPVFWHSTYFQIVQGEMPLCFFAVGVHLYME</sequence>
<accession>B0CPM7</accession>
<dbReference type="KEGG" id="lbc:LACBIDRAFT_321336"/>
<dbReference type="HOGENOM" id="CLU_836947_0_0_1"/>
<keyword evidence="2" id="KW-1185">Reference proteome</keyword>
<protein>
    <submittedName>
        <fullName evidence="1">Predicted protein</fullName>
    </submittedName>
</protein>
<dbReference type="InParanoid" id="B0CPM7"/>
<evidence type="ECO:0000313" key="1">
    <source>
        <dbReference type="EMBL" id="EDR16121.1"/>
    </source>
</evidence>
<name>B0CPM7_LACBS</name>